<accession>A0A485K925</accession>
<sequence>MAAAAVTPVTSRIYCTFSDCGHCDQGFRDTYLRYELPTQWAQGSSVSTPSPWLAPSSHCARLVHLDSCGTNVVMQVAGQFTPDEATTFVAFARFETSVEPTFSLGHCVAEDEIHTANTPKIPQWYPGRSSGGAPSDDGGGGEESADMDLLLRFTFNEHMQKPWCYSWTSSASAALRNTMHVFKAYLFATAGNNTLQVVGMAQSQGFSIVPYKSAMMDERRESAAAAVVPPHALSGFVEPIPSAIVVRGFKCHFVPCPCDKPMFGPNYIRYVIVTSHIHISLVVSSGCEAAIGQTDEKYQLRCFPHCCPQHNLHCSCGGPIMIGVDVSPDMSMEAQLVMYAHAERVHMPELQLEDEVPLDQILSNLHQPGQNDRGDWVEGVLQPTLSDTSRLMFNFNENSRHIGWPYNWKGSATKADRNQQHVFKAYVFLRLSGRETDMLRVVNWISSTPFTMSSFRRCNTTPTSRTNKYIQVKPTEISDRPQKVPPLQASRKRPHDRLETSPLALLDEMNSAG</sequence>
<evidence type="ECO:0000313" key="2">
    <source>
        <dbReference type="EMBL" id="KAF0719084.1"/>
    </source>
</evidence>
<evidence type="ECO:0000313" key="3">
    <source>
        <dbReference type="EMBL" id="VFT78513.1"/>
    </source>
</evidence>
<reference evidence="2" key="2">
    <citation type="submission" date="2019-06" db="EMBL/GenBank/DDBJ databases">
        <title>Genomics analysis of Aphanomyces spp. identifies a new class of oomycete effector associated with host adaptation.</title>
        <authorList>
            <person name="Gaulin E."/>
        </authorList>
    </citation>
    <scope>NUCLEOTIDE SEQUENCE</scope>
    <source>
        <strain evidence="2">CBS 578.67</strain>
    </source>
</reference>
<name>A0A485K925_9STRA</name>
<dbReference type="AlphaFoldDB" id="A0A485K925"/>
<feature type="region of interest" description="Disordered" evidence="1">
    <location>
        <begin position="119"/>
        <end position="143"/>
    </location>
</feature>
<keyword evidence="4" id="KW-1185">Reference proteome</keyword>
<dbReference type="EMBL" id="CAADRA010000095">
    <property type="protein sequence ID" value="VFT78513.1"/>
    <property type="molecule type" value="Genomic_DNA"/>
</dbReference>
<dbReference type="Proteomes" id="UP000332933">
    <property type="component" value="Unassembled WGS sequence"/>
</dbReference>
<reference evidence="3 4" key="1">
    <citation type="submission" date="2019-03" db="EMBL/GenBank/DDBJ databases">
        <authorList>
            <person name="Gaulin E."/>
            <person name="Dumas B."/>
        </authorList>
    </citation>
    <scope>NUCLEOTIDE SEQUENCE [LARGE SCALE GENOMIC DNA]</scope>
    <source>
        <strain evidence="3">CBS 568.67</strain>
    </source>
</reference>
<feature type="region of interest" description="Disordered" evidence="1">
    <location>
        <begin position="476"/>
        <end position="513"/>
    </location>
</feature>
<gene>
    <name evidence="3" type="primary">Aste57867_1294</name>
    <name evidence="2" type="ORF">As57867_001293</name>
    <name evidence="3" type="ORF">ASTE57867_1294</name>
</gene>
<dbReference type="EMBL" id="VJMH01000095">
    <property type="protein sequence ID" value="KAF0719084.1"/>
    <property type="molecule type" value="Genomic_DNA"/>
</dbReference>
<protein>
    <submittedName>
        <fullName evidence="3">Aste57867_1294 protein</fullName>
    </submittedName>
</protein>
<evidence type="ECO:0000313" key="4">
    <source>
        <dbReference type="Proteomes" id="UP000332933"/>
    </source>
</evidence>
<organism evidence="3 4">
    <name type="scientific">Aphanomyces stellatus</name>
    <dbReference type="NCBI Taxonomy" id="120398"/>
    <lineage>
        <taxon>Eukaryota</taxon>
        <taxon>Sar</taxon>
        <taxon>Stramenopiles</taxon>
        <taxon>Oomycota</taxon>
        <taxon>Saprolegniomycetes</taxon>
        <taxon>Saprolegniales</taxon>
        <taxon>Verrucalvaceae</taxon>
        <taxon>Aphanomyces</taxon>
    </lineage>
</organism>
<evidence type="ECO:0000256" key="1">
    <source>
        <dbReference type="SAM" id="MobiDB-lite"/>
    </source>
</evidence>
<proteinExistence type="predicted"/>
<feature type="compositionally biased region" description="Low complexity" evidence="1">
    <location>
        <begin position="126"/>
        <end position="136"/>
    </location>
</feature>
<dbReference type="OrthoDB" id="77279at2759"/>